<evidence type="ECO:0000313" key="5">
    <source>
        <dbReference type="Proteomes" id="UP000226192"/>
    </source>
</evidence>
<dbReference type="EMBL" id="NJET01000048">
    <property type="protein sequence ID" value="PHH63499.1"/>
    <property type="molecule type" value="Genomic_DNA"/>
</dbReference>
<evidence type="ECO:0000259" key="3">
    <source>
        <dbReference type="Pfam" id="PF12828"/>
    </source>
</evidence>
<evidence type="ECO:0000259" key="2">
    <source>
        <dbReference type="Pfam" id="PF12825"/>
    </source>
</evidence>
<dbReference type="STRING" id="1399860.A0A2C5X9T6"/>
<name>A0A2C5X9T6_9HYPO</name>
<feature type="domain" description="PX-associated" evidence="3">
    <location>
        <begin position="10"/>
        <end position="202"/>
    </location>
</feature>
<evidence type="ECO:0000313" key="4">
    <source>
        <dbReference type="EMBL" id="PHH63499.1"/>
    </source>
</evidence>
<feature type="compositionally biased region" description="Polar residues" evidence="1">
    <location>
        <begin position="58"/>
        <end position="69"/>
    </location>
</feature>
<dbReference type="InterPro" id="IPR024554">
    <property type="entry name" value="LEC1-like_C"/>
</dbReference>
<reference evidence="4 5" key="1">
    <citation type="submission" date="2017-06" db="EMBL/GenBank/DDBJ databases">
        <title>Ant-infecting Ophiocordyceps genomes reveal a high diversity of potential behavioral manipulation genes and a possible major role for enterotoxins.</title>
        <authorList>
            <person name="De Bekker C."/>
            <person name="Evans H.C."/>
            <person name="Brachmann A."/>
            <person name="Hughes D.P."/>
        </authorList>
    </citation>
    <scope>NUCLEOTIDE SEQUENCE [LARGE SCALE GENOMIC DNA]</scope>
    <source>
        <strain evidence="4 5">Map64</strain>
    </source>
</reference>
<proteinExistence type="predicted"/>
<dbReference type="PANTHER" id="PTHR47185:SF2">
    <property type="entry name" value="FUNGAL PROTEIN"/>
    <property type="match status" value="1"/>
</dbReference>
<dbReference type="GO" id="GO:0035091">
    <property type="term" value="F:phosphatidylinositol binding"/>
    <property type="evidence" value="ECO:0007669"/>
    <property type="project" value="TreeGrafter"/>
</dbReference>
<feature type="region of interest" description="Disordered" evidence="1">
    <location>
        <begin position="633"/>
        <end position="652"/>
    </location>
</feature>
<evidence type="ECO:0000256" key="1">
    <source>
        <dbReference type="SAM" id="MobiDB-lite"/>
    </source>
</evidence>
<sequence>MASMEAGSVALTAQQRQGLLDILTHYETYDELTLLKKPEAVTKWGYPFSKRKAEHSKSAATTPTSTGFSTPRAKSKAAATSDETASSSASWLSSMFGGAKTSQDETTGADANGNDKDGDNNNNDDDDDEPSEVPVLQTLLRIFPLGLPGLRNLPRAFWSDRMQGLLGRLGEADFSESYDKGALGTRKTLATGASSLLEMLARGVLQGVPRDQGAAEEAGQTASYDCRRADHVARAWQDCIHGLVYGHLVDGIFDHLGRTENLESHSPAVKAAVEYAIVHMAAFAHRIFVSSAEGQYMLKLVENVHGLMPYRLIRQTLRIGNAATMINGLVRLLLAKLSVGSLTNWVGLTQGADDGMNLLQRIISLVLSWDASDFAKSAERAEKRLQSLGGKDVDEVLERLREHVAASREAHEAARQQSLQQNVSIVVAILGHDAVTRDMSAEQHALCLEYYSALLSVRDRESMTAVLCRQTPDLFTRAVRDAVAAYEPMLRSVHARVDLKQHLDSLQGFIDDFIQTSKTAVAAAPSKPPSTETPSPGVEAYVKLLRRNRRLLYRWLHALASQCPDIWNELRQWAKQAVVRFEDKAELADKLERLVGRLAAEERKEVLATVDAHVEYLSELQDESLARLQQQLQLEKDGSGSGSGSESKRLGRGPGVYLVRWQDLLDETAVTPEEKKGRGGGFGGDV</sequence>
<feature type="region of interest" description="Disordered" evidence="1">
    <location>
        <begin position="52"/>
        <end position="84"/>
    </location>
</feature>
<dbReference type="OrthoDB" id="2117459at2759"/>
<comment type="caution">
    <text evidence="4">The sequence shown here is derived from an EMBL/GenBank/DDBJ whole genome shotgun (WGS) entry which is preliminary data.</text>
</comment>
<dbReference type="Pfam" id="PF12825">
    <property type="entry name" value="DUF3818"/>
    <property type="match status" value="2"/>
</dbReference>
<accession>A0A2C5X9T6</accession>
<dbReference type="AlphaFoldDB" id="A0A2C5X9T6"/>
<dbReference type="PANTHER" id="PTHR47185">
    <property type="entry name" value="PX DOMAIN-CONTAINING PROTEIN YPR097W"/>
    <property type="match status" value="1"/>
</dbReference>
<dbReference type="Proteomes" id="UP000226192">
    <property type="component" value="Unassembled WGS sequence"/>
</dbReference>
<feature type="region of interest" description="Disordered" evidence="1">
    <location>
        <begin position="97"/>
        <end position="131"/>
    </location>
</feature>
<feature type="domain" description="PX" evidence="2">
    <location>
        <begin position="251"/>
        <end position="445"/>
    </location>
</feature>
<dbReference type="InterPro" id="IPR047168">
    <property type="entry name" value="LEC1-like"/>
</dbReference>
<feature type="compositionally biased region" description="Acidic residues" evidence="1">
    <location>
        <begin position="122"/>
        <end position="131"/>
    </location>
</feature>
<dbReference type="Pfam" id="PF12828">
    <property type="entry name" value="PXB"/>
    <property type="match status" value="1"/>
</dbReference>
<gene>
    <name evidence="4" type="ORF">CDD81_5780</name>
</gene>
<feature type="domain" description="PX" evidence="2">
    <location>
        <begin position="449"/>
        <end position="578"/>
    </location>
</feature>
<protein>
    <submittedName>
        <fullName evidence="4">Uncharacterized protein</fullName>
    </submittedName>
</protein>
<dbReference type="InterPro" id="IPR024555">
    <property type="entry name" value="PX-associated"/>
</dbReference>
<organism evidence="4 5">
    <name type="scientific">Ophiocordyceps australis</name>
    <dbReference type="NCBI Taxonomy" id="1399860"/>
    <lineage>
        <taxon>Eukaryota</taxon>
        <taxon>Fungi</taxon>
        <taxon>Dikarya</taxon>
        <taxon>Ascomycota</taxon>
        <taxon>Pezizomycotina</taxon>
        <taxon>Sordariomycetes</taxon>
        <taxon>Hypocreomycetidae</taxon>
        <taxon>Hypocreales</taxon>
        <taxon>Ophiocordycipitaceae</taxon>
        <taxon>Ophiocordyceps</taxon>
    </lineage>
</organism>
<keyword evidence="5" id="KW-1185">Reference proteome</keyword>